<protein>
    <submittedName>
        <fullName evidence="2">Uncharacterized protein</fullName>
    </submittedName>
</protein>
<gene>
    <name evidence="2" type="ORF">GN330_07145</name>
</gene>
<keyword evidence="1" id="KW-0732">Signal</keyword>
<dbReference type="Proteomes" id="UP000463224">
    <property type="component" value="Unassembled WGS sequence"/>
</dbReference>
<name>A0A844QCN3_9HYPH</name>
<reference evidence="2 3" key="1">
    <citation type="submission" date="2019-12" db="EMBL/GenBank/DDBJ databases">
        <title>Nitratireductor arenosus sp. nov., Isolated from sea sand, Jeju island, South Korea.</title>
        <authorList>
            <person name="Kim W."/>
        </authorList>
    </citation>
    <scope>NUCLEOTIDE SEQUENCE [LARGE SCALE GENOMIC DNA]</scope>
    <source>
        <strain evidence="2 3">CAU 1489</strain>
    </source>
</reference>
<sequence length="334" mass="36978">MYRLFFILAFALMSSPALADMYQDQYKAVMARYFIANHYAVPIFTNGNIRKGDIIQYPDEGRVVPRQECLDLGASAFRDVDALDITLANQVSFGVGAGISVHGLAQIEAELELAISGIARIAIDPASREHTEHEPSTERVSNDEKCDLVRLVIDGRETAYLMVSDIIRGQVTARTQMAAAGGASLEAGLTQKRLQALLGDTPRIGVSVSGGVATIESRRSPSVRTVAVKSRFVSTYHLARLYHLYQAAGPSDLELKVEEMLTGVEPGVFERLAADLNDFLQKHELIERDKALFYNKMRYLETRDVLDEKTLSNIPQEHWRALGVIAAAHELSVW</sequence>
<comment type="caution">
    <text evidence="2">The sequence shown here is derived from an EMBL/GenBank/DDBJ whole genome shotgun (WGS) entry which is preliminary data.</text>
</comment>
<accession>A0A844QCN3</accession>
<evidence type="ECO:0000313" key="3">
    <source>
        <dbReference type="Proteomes" id="UP000463224"/>
    </source>
</evidence>
<dbReference type="RefSeq" id="WP_156712024.1">
    <property type="nucleotide sequence ID" value="NZ_WPHG01000002.1"/>
</dbReference>
<evidence type="ECO:0000256" key="1">
    <source>
        <dbReference type="SAM" id="SignalP"/>
    </source>
</evidence>
<dbReference type="EMBL" id="WPHG01000002">
    <property type="protein sequence ID" value="MVA97022.1"/>
    <property type="molecule type" value="Genomic_DNA"/>
</dbReference>
<feature type="signal peptide" evidence="1">
    <location>
        <begin position="1"/>
        <end position="19"/>
    </location>
</feature>
<dbReference type="AlphaFoldDB" id="A0A844QCN3"/>
<evidence type="ECO:0000313" key="2">
    <source>
        <dbReference type="EMBL" id="MVA97022.1"/>
    </source>
</evidence>
<keyword evidence="3" id="KW-1185">Reference proteome</keyword>
<proteinExistence type="predicted"/>
<organism evidence="2 3">
    <name type="scientific">Nitratireductor arenosus</name>
    <dbReference type="NCBI Taxonomy" id="2682096"/>
    <lineage>
        <taxon>Bacteria</taxon>
        <taxon>Pseudomonadati</taxon>
        <taxon>Pseudomonadota</taxon>
        <taxon>Alphaproteobacteria</taxon>
        <taxon>Hyphomicrobiales</taxon>
        <taxon>Phyllobacteriaceae</taxon>
        <taxon>Nitratireductor</taxon>
    </lineage>
</organism>
<feature type="chain" id="PRO_5033029341" evidence="1">
    <location>
        <begin position="20"/>
        <end position="334"/>
    </location>
</feature>